<feature type="domain" description="Reverse transcriptase" evidence="3">
    <location>
        <begin position="533"/>
        <end position="817"/>
    </location>
</feature>
<gene>
    <name evidence="4" type="ORF">C1SCF055_LOCUS13142</name>
</gene>
<dbReference type="InterPro" id="IPR036691">
    <property type="entry name" value="Endo/exonu/phosph_ase_sf"/>
</dbReference>
<evidence type="ECO:0000313" key="5">
    <source>
        <dbReference type="EMBL" id="CAL1139100.1"/>
    </source>
</evidence>
<reference evidence="4" key="1">
    <citation type="submission" date="2022-10" db="EMBL/GenBank/DDBJ databases">
        <authorList>
            <person name="Chen Y."/>
            <person name="Dougan E. K."/>
            <person name="Chan C."/>
            <person name="Rhodes N."/>
            <person name="Thang M."/>
        </authorList>
    </citation>
    <scope>NUCLEOTIDE SEQUENCE</scope>
</reference>
<evidence type="ECO:0000256" key="1">
    <source>
        <dbReference type="SAM" id="MobiDB-lite"/>
    </source>
</evidence>
<feature type="compositionally biased region" description="Basic and acidic residues" evidence="1">
    <location>
        <begin position="1479"/>
        <end position="1504"/>
    </location>
</feature>
<dbReference type="OrthoDB" id="8041421at2759"/>
<organism evidence="4">
    <name type="scientific">Cladocopium goreaui</name>
    <dbReference type="NCBI Taxonomy" id="2562237"/>
    <lineage>
        <taxon>Eukaryota</taxon>
        <taxon>Sar</taxon>
        <taxon>Alveolata</taxon>
        <taxon>Dinophyceae</taxon>
        <taxon>Suessiales</taxon>
        <taxon>Symbiodiniaceae</taxon>
        <taxon>Cladocopium</taxon>
    </lineage>
</organism>
<sequence>MEWAWMLFTHMPAVSAADSTLHFPAKPATTPEPDVIPVVQHSVSSPQGVMINLNLATCNVLTLQHSRHTDRILQIGAAGPTRQEWIFETLDEHGIHVFALQETRLKKVWKHHDPRFHLIQSAAAAHGHFGMMIGLSKLHPYSWNNETPICFAETDFSILVAEPRLLIVAVKTNALKCVLMAAHAPHTGATQHDIEMYWESASAQIPQRFDTWPKILLADANCRIGGQPDGRVGDWQSEGMHDKANPSLISLQCMIFSYPVHLRTRTLDLTKCSNDERHKKQPKLKSERFDGSALQELSKKAALSFDLDQEATALIQHKQKWRKLLAEHQHIQRQTQTAMCFAAWKCSLHGGMPFDQISEFDCMLKDQDKDVAISLHSFRSIGRQVTTAIRQDDVNFFANLTQEVSEFLGPHQTREFWKVLRRSLPKFRDRRMGQDPHKLEILHDQWEPYFMQLESGTQKAPINIVADCHNRQLAADIVQTHFSITDLPSVLELEDALRETHAEKATGLDPLPSGIFREWATEIATVYFPLLLKICMWQHEPVASKGGEIAVIYKRGTGLQASDYRGIMLLPSLAKRTYAMLRMRLMSLLSTTKPQGQLGGFPAMQVPFGSQLLQTFGRLMDAMDVSSAIVFLDLSNAFHRLVRELVSGVSVPQDLDMIELLQLPCLLQRLNAPPFLIQLIKDLRTDTWMYVPGAKIPLVTKKGTRPGSPLADCIFHILMADITGDLNRIVAANEPFQQILSRADLHVESVIWADDVAIPVATEEARDLPAAIETILVAAHKIFSRRGFTLNMKKGRQEIATRIGMAKSAFAQVAAPILCNRHLPEPTRVRMFKTLIESRLFFGLGAWKTPTSRQMAKIQAALIAMLRRLFRLTPEEVQRTTAADLFHRAQLCSPRARLAVDRLLYAQKLWQNGPEMLQHCLHREEALTQDSWLLGLKYDLQWLCKLEPTRLLPLSAVADPSHCDLTDLIDDWQAGGSDWKTFVKRAWKRFVRQETMMNDLIGLHKQFFHVLTKVNQCYQALRQKGFKADLVAGAFQQLPIEVRGLGRVETQQTAGPLQPPAVQRQQVRNKILEQIAHLQRNLEVDRTPDEPFDTRQRLCSFLSTTTSDWFERFCQEGFDEDLAADLPDLWLAVLFQFEDGIDEWIEAEILAWGQNHLADLIANFVDGAAERLVDEAYANMIDDFPRQQILRQIAQCEARLRQFDAEGERFFPHRPVRRATANVAERAVHAAKVDSLFETQAIFFEQVGTAKWLDLPRVMLLPFLKRPQEPPLFIIAHLFSGRRRTGDVHERLHYWANQAGVQILVLSLDTANSTTYGDLHHASITWRNLLRLYEEGRIAATITDAPCETWSAARHHILVDEEGNPLPGQPRPLRDRIRLFGRAQLSFRELRQLQQGSLFFMQMTITVAWAICTGGIYLSEHPAPPASIWLTPWIKLLRTHPDVALHVVAQWKWGCTVSKPTGLLAVRLPRFGKSMHSRQKADAAAPKEDDLRGSETGTTDERPRIWSQMSLGAKPALTDRIGRYIGRRHMRGPDARIFGGVLQRQVDGTWGSNMDVDPS</sequence>
<protein>
    <recommendedName>
        <fullName evidence="3">Reverse transcriptase domain-containing protein</fullName>
    </recommendedName>
</protein>
<dbReference type="EMBL" id="CAMXCT030001013">
    <property type="protein sequence ID" value="CAL4773037.1"/>
    <property type="molecule type" value="Genomic_DNA"/>
</dbReference>
<keyword evidence="6" id="KW-1185">Reference proteome</keyword>
<keyword evidence="2" id="KW-0732">Signal</keyword>
<name>A0A9P1C601_9DINO</name>
<dbReference type="SUPFAM" id="SSF56219">
    <property type="entry name" value="DNase I-like"/>
    <property type="match status" value="1"/>
</dbReference>
<feature type="signal peptide" evidence="2">
    <location>
        <begin position="1"/>
        <end position="16"/>
    </location>
</feature>
<feature type="chain" id="PRO_5043270149" description="Reverse transcriptase domain-containing protein" evidence="2">
    <location>
        <begin position="17"/>
        <end position="1559"/>
    </location>
</feature>
<dbReference type="EMBL" id="CAMXCT020001013">
    <property type="protein sequence ID" value="CAL1139100.1"/>
    <property type="molecule type" value="Genomic_DNA"/>
</dbReference>
<reference evidence="5" key="2">
    <citation type="submission" date="2024-04" db="EMBL/GenBank/DDBJ databases">
        <authorList>
            <person name="Chen Y."/>
            <person name="Shah S."/>
            <person name="Dougan E. K."/>
            <person name="Thang M."/>
            <person name="Chan C."/>
        </authorList>
    </citation>
    <scope>NUCLEOTIDE SEQUENCE [LARGE SCALE GENOMIC DNA]</scope>
</reference>
<comment type="caution">
    <text evidence="4">The sequence shown here is derived from an EMBL/GenBank/DDBJ whole genome shotgun (WGS) entry which is preliminary data.</text>
</comment>
<accession>A0A9P1C601</accession>
<dbReference type="InterPro" id="IPR000477">
    <property type="entry name" value="RT_dom"/>
</dbReference>
<evidence type="ECO:0000313" key="6">
    <source>
        <dbReference type="Proteomes" id="UP001152797"/>
    </source>
</evidence>
<feature type="region of interest" description="Disordered" evidence="1">
    <location>
        <begin position="1476"/>
        <end position="1506"/>
    </location>
</feature>
<dbReference type="EMBL" id="CAMXCT010001013">
    <property type="protein sequence ID" value="CAI3985725.1"/>
    <property type="molecule type" value="Genomic_DNA"/>
</dbReference>
<dbReference type="Gene3D" id="3.60.10.10">
    <property type="entry name" value="Endonuclease/exonuclease/phosphatase"/>
    <property type="match status" value="1"/>
</dbReference>
<dbReference type="Proteomes" id="UP001152797">
    <property type="component" value="Unassembled WGS sequence"/>
</dbReference>
<proteinExistence type="predicted"/>
<evidence type="ECO:0000256" key="2">
    <source>
        <dbReference type="SAM" id="SignalP"/>
    </source>
</evidence>
<evidence type="ECO:0000313" key="4">
    <source>
        <dbReference type="EMBL" id="CAI3985725.1"/>
    </source>
</evidence>
<dbReference type="PROSITE" id="PS50878">
    <property type="entry name" value="RT_POL"/>
    <property type="match status" value="1"/>
</dbReference>
<evidence type="ECO:0000259" key="3">
    <source>
        <dbReference type="PROSITE" id="PS50878"/>
    </source>
</evidence>